<accession>R0J526</accession>
<keyword evidence="3" id="KW-1185">Reference proteome</keyword>
<proteinExistence type="predicted"/>
<dbReference type="GeneID" id="19397237"/>
<protein>
    <submittedName>
        <fullName evidence="2">Uncharacterized protein</fullName>
    </submittedName>
</protein>
<dbReference type="AlphaFoldDB" id="R0J526"/>
<dbReference type="Proteomes" id="UP000016935">
    <property type="component" value="Unassembled WGS sequence"/>
</dbReference>
<name>R0J526_EXST2</name>
<organism evidence="2 3">
    <name type="scientific">Exserohilum turcicum (strain 28A)</name>
    <name type="common">Northern leaf blight fungus</name>
    <name type="synonym">Setosphaeria turcica</name>
    <dbReference type="NCBI Taxonomy" id="671987"/>
    <lineage>
        <taxon>Eukaryota</taxon>
        <taxon>Fungi</taxon>
        <taxon>Dikarya</taxon>
        <taxon>Ascomycota</taxon>
        <taxon>Pezizomycotina</taxon>
        <taxon>Dothideomycetes</taxon>
        <taxon>Pleosporomycetidae</taxon>
        <taxon>Pleosporales</taxon>
        <taxon>Pleosporineae</taxon>
        <taxon>Pleosporaceae</taxon>
        <taxon>Exserohilum</taxon>
    </lineage>
</organism>
<reference evidence="2 3" key="2">
    <citation type="journal article" date="2013" name="PLoS Genet.">
        <title>Comparative genome structure, secondary metabolite, and effector coding capacity across Cochliobolus pathogens.</title>
        <authorList>
            <person name="Condon B.J."/>
            <person name="Leng Y."/>
            <person name="Wu D."/>
            <person name="Bushley K.E."/>
            <person name="Ohm R.A."/>
            <person name="Otillar R."/>
            <person name="Martin J."/>
            <person name="Schackwitz W."/>
            <person name="Grimwood J."/>
            <person name="MohdZainudin N."/>
            <person name="Xue C."/>
            <person name="Wang R."/>
            <person name="Manning V.A."/>
            <person name="Dhillon B."/>
            <person name="Tu Z.J."/>
            <person name="Steffenson B.J."/>
            <person name="Salamov A."/>
            <person name="Sun H."/>
            <person name="Lowry S."/>
            <person name="LaButti K."/>
            <person name="Han J."/>
            <person name="Copeland A."/>
            <person name="Lindquist E."/>
            <person name="Barry K."/>
            <person name="Schmutz J."/>
            <person name="Baker S.E."/>
            <person name="Ciuffetti L.M."/>
            <person name="Grigoriev I.V."/>
            <person name="Zhong S."/>
            <person name="Turgeon B.G."/>
        </authorList>
    </citation>
    <scope>NUCLEOTIDE SEQUENCE [LARGE SCALE GENOMIC DNA]</scope>
    <source>
        <strain evidence="3">28A</strain>
    </source>
</reference>
<dbReference type="EMBL" id="KB908481">
    <property type="protein sequence ID" value="EOA91836.1"/>
    <property type="molecule type" value="Genomic_DNA"/>
</dbReference>
<gene>
    <name evidence="2" type="ORF">SETTUDRAFT_152874</name>
</gene>
<reference evidence="2 3" key="1">
    <citation type="journal article" date="2012" name="PLoS Pathog.">
        <title>Diverse lifestyles and strategies of plant pathogenesis encoded in the genomes of eighteen Dothideomycetes fungi.</title>
        <authorList>
            <person name="Ohm R.A."/>
            <person name="Feau N."/>
            <person name="Henrissat B."/>
            <person name="Schoch C.L."/>
            <person name="Horwitz B.A."/>
            <person name="Barry K.W."/>
            <person name="Condon B.J."/>
            <person name="Copeland A.C."/>
            <person name="Dhillon B."/>
            <person name="Glaser F."/>
            <person name="Hesse C.N."/>
            <person name="Kosti I."/>
            <person name="LaButti K."/>
            <person name="Lindquist E.A."/>
            <person name="Lucas S."/>
            <person name="Salamov A.A."/>
            <person name="Bradshaw R.E."/>
            <person name="Ciuffetti L."/>
            <person name="Hamelin R.C."/>
            <person name="Kema G.H.J."/>
            <person name="Lawrence C."/>
            <person name="Scott J.A."/>
            <person name="Spatafora J.W."/>
            <person name="Turgeon B.G."/>
            <person name="de Wit P.J.G.M."/>
            <person name="Zhong S."/>
            <person name="Goodwin S.B."/>
            <person name="Grigoriev I.V."/>
        </authorList>
    </citation>
    <scope>NUCLEOTIDE SEQUENCE [LARGE SCALE GENOMIC DNA]</scope>
    <source>
        <strain evidence="3">28A</strain>
    </source>
</reference>
<sequence length="76" mass="8611">MAMKIFQASWNEYLTPLSIATRTTREAYAKHEPRLTAITPRGSKPRLGATRSVTREPVEEGAVPLFHKPQMRTENS</sequence>
<dbReference type="RefSeq" id="XP_008020880.1">
    <property type="nucleotide sequence ID" value="XM_008022689.1"/>
</dbReference>
<dbReference type="HOGENOM" id="CLU_2656031_0_0_1"/>
<evidence type="ECO:0000256" key="1">
    <source>
        <dbReference type="SAM" id="MobiDB-lite"/>
    </source>
</evidence>
<evidence type="ECO:0000313" key="3">
    <source>
        <dbReference type="Proteomes" id="UP000016935"/>
    </source>
</evidence>
<evidence type="ECO:0000313" key="2">
    <source>
        <dbReference type="EMBL" id="EOA91836.1"/>
    </source>
</evidence>
<feature type="region of interest" description="Disordered" evidence="1">
    <location>
        <begin position="38"/>
        <end position="76"/>
    </location>
</feature>